<dbReference type="PROSITE" id="PS00086">
    <property type="entry name" value="CYTOCHROME_P450"/>
    <property type="match status" value="1"/>
</dbReference>
<proteinExistence type="inferred from homology"/>
<feature type="compositionally biased region" description="Polar residues" evidence="7">
    <location>
        <begin position="323"/>
        <end position="333"/>
    </location>
</feature>
<dbReference type="GO" id="GO:0016705">
    <property type="term" value="F:oxidoreductase activity, acting on paired donors, with incorporation or reduction of molecular oxygen"/>
    <property type="evidence" value="ECO:0007669"/>
    <property type="project" value="InterPro"/>
</dbReference>
<keyword evidence="8" id="KW-0472">Membrane</keyword>
<feature type="binding site" description="axial binding residue" evidence="5">
    <location>
        <position position="243"/>
    </location>
    <ligand>
        <name>heme</name>
        <dbReference type="ChEBI" id="CHEBI:30413"/>
    </ligand>
    <ligandPart>
        <name>Fe</name>
        <dbReference type="ChEBI" id="CHEBI:18248"/>
    </ligandPart>
</feature>
<dbReference type="Gene3D" id="1.10.630.10">
    <property type="entry name" value="Cytochrome P450"/>
    <property type="match status" value="1"/>
</dbReference>
<evidence type="ECO:0000256" key="4">
    <source>
        <dbReference type="ARBA" id="ARBA00023004"/>
    </source>
</evidence>
<evidence type="ECO:0008006" key="11">
    <source>
        <dbReference type="Google" id="ProtNLM"/>
    </source>
</evidence>
<dbReference type="AlphaFoldDB" id="A0A9P5H5J8"/>
<keyword evidence="6" id="KW-0503">Monooxygenase</keyword>
<dbReference type="InterPro" id="IPR001128">
    <property type="entry name" value="Cyt_P450"/>
</dbReference>
<dbReference type="PANTHER" id="PTHR24305:SF190">
    <property type="entry name" value="P450, PUTATIVE (EUROFUNG)-RELATED"/>
    <property type="match status" value="1"/>
</dbReference>
<dbReference type="InterPro" id="IPR050121">
    <property type="entry name" value="Cytochrome_P450_monoxygenase"/>
</dbReference>
<feature type="region of interest" description="Disordered" evidence="7">
    <location>
        <begin position="385"/>
        <end position="483"/>
    </location>
</feature>
<sequence>MSTLDSTFPQITVGAYFLWALPLLYAIAPKSGTMELAKFASSAIQERIQRYYPQDVGRNDSKSSTRDFMEKLFEVADRNPQENRQTLISGAASSNVVAGSDTTSITLISILFNILKHPHVLQKLRDELDDASVAGQISNPITFAESQSLPYLQAIFKESMRMHPATGLPMWRVVLPEGAVICNQHFSGGAIVGINSWVAHYNHDVYGKDVDEFRPDRWIDNNKETLNRMERYFMPFGLGSRTCIGKNISLLEIGKLVPQLVRRFDFQLLDTSKASLETKNMWLPAKSVAPNSGGQSTSRVICYDTQVPDHSPATDADPAFQEGTLSGATLSDTTRIRRSEPIPAVGKLVKLARAVPDRSSDAMGTCDVAVAQGKAYDVVHLSEDVKEHSTLPPLSADANEETWPRPEQDASTPAVASAHPTDAHHPDPVTPPLAAVSSRPPPLQSDDPLAGIHPTLSPPLSIPNQSFSSCSGSSVDPSESSGPNLAPMDYLDLMGSLPALEFHSDWYSTVGVENYPGDGLPSTSALITPSVETATLSSALTGQPTWLTISPHEESPPGSPLSDAPVPNFMGIDARVSSPTNTNAPTTAIPAEHGEQLDTDDEDWRIDDYDHVPRLMHAFHDKAVAVPGLNELVYTSLF</sequence>
<keyword evidence="8" id="KW-0812">Transmembrane</keyword>
<reference evidence="9" key="1">
    <citation type="submission" date="2020-03" db="EMBL/GenBank/DDBJ databases">
        <title>Draft Genome Sequence of Cylindrodendrum hubeiense.</title>
        <authorList>
            <person name="Buettner E."/>
            <person name="Kellner H."/>
        </authorList>
    </citation>
    <scope>NUCLEOTIDE SEQUENCE</scope>
    <source>
        <strain evidence="9">IHI 201604</strain>
    </source>
</reference>
<dbReference type="PRINTS" id="PR00385">
    <property type="entry name" value="P450"/>
</dbReference>
<keyword evidence="2 5" id="KW-0349">Heme</keyword>
<evidence type="ECO:0000256" key="5">
    <source>
        <dbReference type="PIRSR" id="PIRSR602401-1"/>
    </source>
</evidence>
<dbReference type="EMBL" id="JAANBB010000120">
    <property type="protein sequence ID" value="KAF7549516.1"/>
    <property type="molecule type" value="Genomic_DNA"/>
</dbReference>
<feature type="region of interest" description="Disordered" evidence="7">
    <location>
        <begin position="579"/>
        <end position="599"/>
    </location>
</feature>
<dbReference type="GO" id="GO:0005506">
    <property type="term" value="F:iron ion binding"/>
    <property type="evidence" value="ECO:0007669"/>
    <property type="project" value="InterPro"/>
</dbReference>
<accession>A0A9P5H5J8</accession>
<keyword evidence="3 5" id="KW-0479">Metal-binding</keyword>
<dbReference type="GO" id="GO:0004497">
    <property type="term" value="F:monooxygenase activity"/>
    <property type="evidence" value="ECO:0007669"/>
    <property type="project" value="UniProtKB-KW"/>
</dbReference>
<evidence type="ECO:0000256" key="3">
    <source>
        <dbReference type="ARBA" id="ARBA00022723"/>
    </source>
</evidence>
<name>A0A9P5H5J8_9HYPO</name>
<dbReference type="InterPro" id="IPR017972">
    <property type="entry name" value="Cyt_P450_CS"/>
</dbReference>
<evidence type="ECO:0000256" key="7">
    <source>
        <dbReference type="SAM" id="MobiDB-lite"/>
    </source>
</evidence>
<evidence type="ECO:0000256" key="8">
    <source>
        <dbReference type="SAM" id="Phobius"/>
    </source>
</evidence>
<dbReference type="PRINTS" id="PR00463">
    <property type="entry name" value="EP450I"/>
</dbReference>
<evidence type="ECO:0000313" key="9">
    <source>
        <dbReference type="EMBL" id="KAF7549516.1"/>
    </source>
</evidence>
<evidence type="ECO:0000256" key="2">
    <source>
        <dbReference type="ARBA" id="ARBA00022617"/>
    </source>
</evidence>
<comment type="cofactor">
    <cofactor evidence="1 5">
        <name>heme</name>
        <dbReference type="ChEBI" id="CHEBI:30413"/>
    </cofactor>
</comment>
<gene>
    <name evidence="9" type="ORF">G7Z17_g6338</name>
</gene>
<keyword evidence="6" id="KW-0560">Oxidoreductase</keyword>
<comment type="caution">
    <text evidence="9">The sequence shown here is derived from an EMBL/GenBank/DDBJ whole genome shotgun (WGS) entry which is preliminary data.</text>
</comment>
<keyword evidence="10" id="KW-1185">Reference proteome</keyword>
<feature type="compositionally biased region" description="Low complexity" evidence="7">
    <location>
        <begin position="579"/>
        <end position="588"/>
    </location>
</feature>
<dbReference type="GO" id="GO:0020037">
    <property type="term" value="F:heme binding"/>
    <property type="evidence" value="ECO:0007669"/>
    <property type="project" value="InterPro"/>
</dbReference>
<feature type="compositionally biased region" description="Low complexity" evidence="7">
    <location>
        <begin position="466"/>
        <end position="481"/>
    </location>
</feature>
<dbReference type="InterPro" id="IPR002401">
    <property type="entry name" value="Cyt_P450_E_grp-I"/>
</dbReference>
<keyword evidence="8" id="KW-1133">Transmembrane helix</keyword>
<evidence type="ECO:0000256" key="1">
    <source>
        <dbReference type="ARBA" id="ARBA00001971"/>
    </source>
</evidence>
<protein>
    <recommendedName>
        <fullName evidence="11">Cytochrome P450</fullName>
    </recommendedName>
</protein>
<evidence type="ECO:0000313" key="10">
    <source>
        <dbReference type="Proteomes" id="UP000722485"/>
    </source>
</evidence>
<dbReference type="InterPro" id="IPR036396">
    <property type="entry name" value="Cyt_P450_sf"/>
</dbReference>
<feature type="region of interest" description="Disordered" evidence="7">
    <location>
        <begin position="315"/>
        <end position="338"/>
    </location>
</feature>
<dbReference type="PANTHER" id="PTHR24305">
    <property type="entry name" value="CYTOCHROME P450"/>
    <property type="match status" value="1"/>
</dbReference>
<organism evidence="9 10">
    <name type="scientific">Cylindrodendrum hubeiense</name>
    <dbReference type="NCBI Taxonomy" id="595255"/>
    <lineage>
        <taxon>Eukaryota</taxon>
        <taxon>Fungi</taxon>
        <taxon>Dikarya</taxon>
        <taxon>Ascomycota</taxon>
        <taxon>Pezizomycotina</taxon>
        <taxon>Sordariomycetes</taxon>
        <taxon>Hypocreomycetidae</taxon>
        <taxon>Hypocreales</taxon>
        <taxon>Nectriaceae</taxon>
        <taxon>Cylindrodendrum</taxon>
    </lineage>
</organism>
<keyword evidence="4 5" id="KW-0408">Iron</keyword>
<dbReference type="Proteomes" id="UP000722485">
    <property type="component" value="Unassembled WGS sequence"/>
</dbReference>
<dbReference type="OrthoDB" id="3934656at2759"/>
<comment type="similarity">
    <text evidence="6">Belongs to the cytochrome P450 family.</text>
</comment>
<dbReference type="Pfam" id="PF00067">
    <property type="entry name" value="p450"/>
    <property type="match status" value="1"/>
</dbReference>
<evidence type="ECO:0000256" key="6">
    <source>
        <dbReference type="RuleBase" id="RU000461"/>
    </source>
</evidence>
<dbReference type="SUPFAM" id="SSF48264">
    <property type="entry name" value="Cytochrome P450"/>
    <property type="match status" value="1"/>
</dbReference>
<feature type="transmembrane region" description="Helical" evidence="8">
    <location>
        <begin position="6"/>
        <end position="28"/>
    </location>
</feature>